<sequence>MSFSAKPSPVSKPSHSPEGKRKTAFNLPELGKSFHENGPATTDAVKPRIKKSLTRAVGAVDDDSRTPKGSSPPRSPSKGHIGLGSAGAARGSSHRVSSGLNVVADLEKVRAVTWSQEIQNSATKCATHIDEFEHFISDMEKMKVFRYKGTQMSEYIRLQREVSAALHSLKRLAGAENSTGGRSPDSASSPSSPNRTASLLVRSLVNRFKDLIARSKCHWDSSTRTLYSAMYRDEGVRNQLPISSILQRRKQGGGKESQGDTFWTAVIADLGAMQYEHLADSGSAEELDDLCEYDESIDFDSRTPVSEGASPAAPMTGENTMKSRKSNRSFGQKSKDGLSDDDFGSESDSSSVDPFNSPRLKEMMEKLGDHGEDGGARNSGSDDAVPNLSSFANRLQEMVSEKEEAIERLQEQLDHERTRADDVTKRGTTVEKELRAHLSRLREQLSEQTALLRRLTRGSVYLPPPSGSAEVIKALRAPPGDSMLPASALPAWGPSNAAMPRRLMRFALCNAEPPSSSASVPARGKDTLTKYPSEVGPFVLDQELDVNNNATKDSNARKAAAQWVVNGAGVPVRAPAAAAHFARERAELLAVPSLRRPTMGSGGSVRTSPRVLKDNSSISHSVTSPLARGPSAASPSKGGVVPPLNLAVLKKGAGPSFNTTPKAADADKDRVAPLQLPTAGDIERDCEQILSAAENTRRVSELNLVSLALQQELKRAEALSLLEAEKGDQRALRLQAKRRQSIQQGITAAFQSASKIVGASGDRPRRRSSVLSSIPDSEQVSAARMITVSGSQLDTEGEGISKVDAALHDKVIKLQTDLAASRAQMDALLKLHSSAVSELNELRNRSTAEGKQVSYRHFHTHSHSTQIVPVPPHAPATLAASLPSPRSVHGGFGGPPAPLSACVSAVPSPLNSQRGGILVSPRNILCPPVPRNSPRSPEAISSSHIQSQPALPVSGRTRPSAACCGATGEDAGPINPTGVRHPHPNLTRSLPTRGHLLAASTPEGGLISSPSRVDTVVPGPSLQVAAGQPPPSALTLTPSVISIPLPHPIRFNPPPRETIPLPPLLHSVNTSVTQEIPHSPVARALNAQERENAMQRNKEAEAEAKPAPLKPLSEISVDSSGQRERERAAAKRAQGKTSAGATATSAPPYNKSGSLGVSTGSKPRPPRPIVSGRSGTLGLSSQGTRSKLNASFEDKIHAQARVVTHWDGKLRTKASTTRLGGGGSSSSLKNKGSSASLKPKKTTTPVKKPTAAKSTLPKPKTPAAPSNSPISPLKVAKRPAVSPKAPKPVINVIKTHSDQHLGGSQGPSGEPRIHTTRQPATMRNQDTNLLSLPKKKGALKKRTAASTSQKPKSSVILEPPEVVDPPVSHQAAAAASSRSVSRAAAHLTSRGQPENMGVPKEARRAVPGATKPSNARTAGTARASAAGPTSKLQDIAPVSLSAPTPAANKAGAPRGPSGASSRAPPAKERGETDDVKRRQTGATGSAGAAPKAVEKNLRRLIAKNAEVIARNLENCSRPDLGGEGGAGMGSLQQAAVGAAAVCSRPRLIPPGASPFSNQGRTPPPTPTPRLGVPLCPPVSMQATSIVGSPDR</sequence>
<feature type="region of interest" description="Disordered" evidence="2">
    <location>
        <begin position="597"/>
        <end position="639"/>
    </location>
</feature>
<organism evidence="3">
    <name type="scientific">Chromera velia CCMP2878</name>
    <dbReference type="NCBI Taxonomy" id="1169474"/>
    <lineage>
        <taxon>Eukaryota</taxon>
        <taxon>Sar</taxon>
        <taxon>Alveolata</taxon>
        <taxon>Colpodellida</taxon>
        <taxon>Chromeraceae</taxon>
        <taxon>Chromera</taxon>
    </lineage>
</organism>
<feature type="compositionally biased region" description="Polar residues" evidence="2">
    <location>
        <begin position="1173"/>
        <end position="1189"/>
    </location>
</feature>
<protein>
    <submittedName>
        <fullName evidence="3">Uncharacterized protein</fullName>
    </submittedName>
</protein>
<keyword evidence="1" id="KW-0175">Coiled coil</keyword>
<feature type="compositionally biased region" description="Low complexity" evidence="2">
    <location>
        <begin position="1131"/>
        <end position="1146"/>
    </location>
</feature>
<feature type="coiled-coil region" evidence="1">
    <location>
        <begin position="388"/>
        <end position="458"/>
    </location>
</feature>
<dbReference type="VEuPathDB" id="CryptoDB:Cvel_13881"/>
<feature type="region of interest" description="Disordered" evidence="2">
    <location>
        <begin position="1"/>
        <end position="96"/>
    </location>
</feature>
<reference evidence="3" key="1">
    <citation type="submission" date="2014-11" db="EMBL/GenBank/DDBJ databases">
        <authorList>
            <person name="Otto D Thomas"/>
            <person name="Naeem Raeece"/>
        </authorList>
    </citation>
    <scope>NUCLEOTIDE SEQUENCE</scope>
</reference>
<dbReference type="EMBL" id="CDMZ01005916">
    <property type="protein sequence ID" value="CEM55842.1"/>
    <property type="molecule type" value="Genomic_DNA"/>
</dbReference>
<feature type="compositionally biased region" description="Basic and acidic residues" evidence="2">
    <location>
        <begin position="359"/>
        <end position="375"/>
    </location>
</feature>
<feature type="compositionally biased region" description="Polar residues" evidence="2">
    <location>
        <begin position="1316"/>
        <end position="1330"/>
    </location>
</feature>
<feature type="compositionally biased region" description="Polar residues" evidence="2">
    <location>
        <begin position="933"/>
        <end position="949"/>
    </location>
</feature>
<feature type="compositionally biased region" description="Low complexity" evidence="2">
    <location>
        <begin position="1225"/>
        <end position="1253"/>
    </location>
</feature>
<feature type="compositionally biased region" description="Polar residues" evidence="2">
    <location>
        <begin position="614"/>
        <end position="624"/>
    </location>
</feature>
<feature type="compositionally biased region" description="Basic residues" evidence="2">
    <location>
        <begin position="1333"/>
        <end position="1343"/>
    </location>
</feature>
<evidence type="ECO:0000256" key="1">
    <source>
        <dbReference type="SAM" id="Coils"/>
    </source>
</evidence>
<feature type="compositionally biased region" description="Low complexity" evidence="2">
    <location>
        <begin position="183"/>
        <end position="193"/>
    </location>
</feature>
<feature type="compositionally biased region" description="Low complexity" evidence="2">
    <location>
        <begin position="86"/>
        <end position="96"/>
    </location>
</feature>
<accession>A0A0G4IF61</accession>
<feature type="region of interest" description="Disordered" evidence="2">
    <location>
        <begin position="173"/>
        <end position="195"/>
    </location>
</feature>
<feature type="region of interest" description="Disordered" evidence="2">
    <location>
        <begin position="1549"/>
        <end position="1591"/>
    </location>
</feature>
<evidence type="ECO:0000313" key="3">
    <source>
        <dbReference type="EMBL" id="CEM55842.1"/>
    </source>
</evidence>
<gene>
    <name evidence="3" type="ORF">Cvel_13881</name>
</gene>
<proteinExistence type="predicted"/>
<feature type="compositionally biased region" description="Low complexity" evidence="2">
    <location>
        <begin position="1"/>
        <end position="14"/>
    </location>
</feature>
<feature type="region of interest" description="Disordered" evidence="2">
    <location>
        <begin position="932"/>
        <end position="961"/>
    </location>
</feature>
<feature type="region of interest" description="Disordered" evidence="2">
    <location>
        <begin position="298"/>
        <end position="387"/>
    </location>
</feature>
<feature type="compositionally biased region" description="Low complexity" evidence="2">
    <location>
        <begin position="1413"/>
        <end position="1427"/>
    </location>
</feature>
<feature type="compositionally biased region" description="Polar residues" evidence="2">
    <location>
        <begin position="1580"/>
        <end position="1591"/>
    </location>
</feature>
<feature type="compositionally biased region" description="Polar residues" evidence="2">
    <location>
        <begin position="1151"/>
        <end position="1161"/>
    </location>
</feature>
<feature type="compositionally biased region" description="Basic and acidic residues" evidence="2">
    <location>
        <begin position="1465"/>
        <end position="1477"/>
    </location>
</feature>
<feature type="compositionally biased region" description="Low complexity" evidence="2">
    <location>
        <begin position="67"/>
        <end position="79"/>
    </location>
</feature>
<feature type="compositionally biased region" description="Low complexity" evidence="2">
    <location>
        <begin position="1371"/>
        <end position="1385"/>
    </location>
</feature>
<name>A0A0G4IF61_9ALVE</name>
<feature type="region of interest" description="Disordered" evidence="2">
    <location>
        <begin position="1090"/>
        <end position="1493"/>
    </location>
</feature>
<evidence type="ECO:0000256" key="2">
    <source>
        <dbReference type="SAM" id="MobiDB-lite"/>
    </source>
</evidence>
<feature type="compositionally biased region" description="Basic and acidic residues" evidence="2">
    <location>
        <begin position="1090"/>
        <end position="1104"/>
    </location>
</feature>